<sequence length="189" mass="20274">MKNFKSIAIALVVALTTLTATAQDKKINTTASSINWVGKKVTGQHSGTVNFKDGVLSFKGNKLTGGNVTIDMNSIAVTDLKAGEGKEKLEGHLKAADFFGTDKYATSKLVFKTVKEKSKNVYTVTADLTIKNVTKPVTFDLTVGKNAASTAFNIDRTKFGIEYKSGSVFDGLGDTAISDEFEVSIKLVY</sequence>
<gene>
    <name evidence="3" type="ORF">FMM05_12415</name>
</gene>
<name>A0A552V0F4_9FLAO</name>
<reference evidence="3 4" key="1">
    <citation type="submission" date="2019-07" db="EMBL/GenBank/DDBJ databases">
        <title>Flavobacterium sp. nov., isolated from glacier ice.</title>
        <authorList>
            <person name="Liu Q."/>
            <person name="Xin Y.-H."/>
        </authorList>
    </citation>
    <scope>NUCLEOTIDE SEQUENCE [LARGE SCALE GENOMIC DNA]</scope>
    <source>
        <strain evidence="3 4">ZT4R6</strain>
    </source>
</reference>
<dbReference type="OrthoDB" id="951410at2"/>
<evidence type="ECO:0000313" key="3">
    <source>
        <dbReference type="EMBL" id="TRW23954.1"/>
    </source>
</evidence>
<dbReference type="EMBL" id="VJVZ01000007">
    <property type="protein sequence ID" value="TRW23954.1"/>
    <property type="molecule type" value="Genomic_DNA"/>
</dbReference>
<accession>A0A552V0F4</accession>
<feature type="domain" description="Lipid/polyisoprenoid-binding YceI-like" evidence="2">
    <location>
        <begin position="24"/>
        <end position="188"/>
    </location>
</feature>
<keyword evidence="4" id="KW-1185">Reference proteome</keyword>
<keyword evidence="1" id="KW-0732">Signal</keyword>
<dbReference type="PANTHER" id="PTHR34406:SF1">
    <property type="entry name" value="PROTEIN YCEI"/>
    <property type="match status" value="1"/>
</dbReference>
<dbReference type="SUPFAM" id="SSF101874">
    <property type="entry name" value="YceI-like"/>
    <property type="match status" value="1"/>
</dbReference>
<proteinExistence type="predicted"/>
<dbReference type="Proteomes" id="UP000320643">
    <property type="component" value="Unassembled WGS sequence"/>
</dbReference>
<protein>
    <submittedName>
        <fullName evidence="3">YceI family protein</fullName>
    </submittedName>
</protein>
<evidence type="ECO:0000313" key="4">
    <source>
        <dbReference type="Proteomes" id="UP000320643"/>
    </source>
</evidence>
<dbReference type="Gene3D" id="2.40.128.110">
    <property type="entry name" value="Lipid/polyisoprenoid-binding, YceI-like"/>
    <property type="match status" value="1"/>
</dbReference>
<comment type="caution">
    <text evidence="3">The sequence shown here is derived from an EMBL/GenBank/DDBJ whole genome shotgun (WGS) entry which is preliminary data.</text>
</comment>
<feature type="signal peptide" evidence="1">
    <location>
        <begin position="1"/>
        <end position="22"/>
    </location>
</feature>
<dbReference type="InterPro" id="IPR036761">
    <property type="entry name" value="TTHA0802/YceI-like_sf"/>
</dbReference>
<dbReference type="SMART" id="SM00867">
    <property type="entry name" value="YceI"/>
    <property type="match status" value="1"/>
</dbReference>
<evidence type="ECO:0000256" key="1">
    <source>
        <dbReference type="SAM" id="SignalP"/>
    </source>
</evidence>
<evidence type="ECO:0000259" key="2">
    <source>
        <dbReference type="SMART" id="SM00867"/>
    </source>
</evidence>
<dbReference type="PANTHER" id="PTHR34406">
    <property type="entry name" value="PROTEIN YCEI"/>
    <property type="match status" value="1"/>
</dbReference>
<dbReference type="AlphaFoldDB" id="A0A552V0F4"/>
<dbReference type="InterPro" id="IPR007372">
    <property type="entry name" value="Lipid/polyisoprenoid-bd_YceI"/>
</dbReference>
<dbReference type="RefSeq" id="WP_143373702.1">
    <property type="nucleotide sequence ID" value="NZ_VJVZ01000007.1"/>
</dbReference>
<dbReference type="Pfam" id="PF04264">
    <property type="entry name" value="YceI"/>
    <property type="match status" value="1"/>
</dbReference>
<feature type="chain" id="PRO_5022228774" evidence="1">
    <location>
        <begin position="23"/>
        <end position="189"/>
    </location>
</feature>
<organism evidence="3 4">
    <name type="scientific">Flavobacterium zepuense</name>
    <dbReference type="NCBI Taxonomy" id="2593302"/>
    <lineage>
        <taxon>Bacteria</taxon>
        <taxon>Pseudomonadati</taxon>
        <taxon>Bacteroidota</taxon>
        <taxon>Flavobacteriia</taxon>
        <taxon>Flavobacteriales</taxon>
        <taxon>Flavobacteriaceae</taxon>
        <taxon>Flavobacterium</taxon>
    </lineage>
</organism>